<evidence type="ECO:0008006" key="4">
    <source>
        <dbReference type="Google" id="ProtNLM"/>
    </source>
</evidence>
<sequence length="65" mass="7480">MELVIRKVRVVPLQPSDEYRFSEEEPIVIGDEDRDLFLALLDNPLEPPDSLKRAMAASRTLLENQ</sequence>
<dbReference type="Gene3D" id="1.20.5.780">
    <property type="entry name" value="Single helix bin"/>
    <property type="match status" value="1"/>
</dbReference>
<proteinExistence type="predicted"/>
<organism evidence="2 3">
    <name type="scientific">Fimbriiglobus ruber</name>
    <dbReference type="NCBI Taxonomy" id="1908690"/>
    <lineage>
        <taxon>Bacteria</taxon>
        <taxon>Pseudomonadati</taxon>
        <taxon>Planctomycetota</taxon>
        <taxon>Planctomycetia</taxon>
        <taxon>Gemmatales</taxon>
        <taxon>Gemmataceae</taxon>
        <taxon>Fimbriiglobus</taxon>
    </lineage>
</organism>
<dbReference type="Pfam" id="PF08681">
    <property type="entry name" value="TacA1"/>
    <property type="match status" value="1"/>
</dbReference>
<dbReference type="AlphaFoldDB" id="A0A225DLJ9"/>
<evidence type="ECO:0000313" key="2">
    <source>
        <dbReference type="EMBL" id="OWK42291.1"/>
    </source>
</evidence>
<name>A0A225DLJ9_9BACT</name>
<evidence type="ECO:0000313" key="3">
    <source>
        <dbReference type="Proteomes" id="UP000214646"/>
    </source>
</evidence>
<dbReference type="EMBL" id="NIDE01000005">
    <property type="protein sequence ID" value="OWK42291.1"/>
    <property type="molecule type" value="Genomic_DNA"/>
</dbReference>
<keyword evidence="3" id="KW-1185">Reference proteome</keyword>
<gene>
    <name evidence="2" type="ORF">FRUB_04369</name>
</gene>
<comment type="caution">
    <text evidence="2">The sequence shown here is derived from an EMBL/GenBank/DDBJ whole genome shotgun (WGS) entry which is preliminary data.</text>
</comment>
<reference evidence="3" key="1">
    <citation type="submission" date="2017-06" db="EMBL/GenBank/DDBJ databases">
        <title>Genome analysis of Fimbriiglobus ruber SP5, the first member of the order Planctomycetales with confirmed chitinolytic capability.</title>
        <authorList>
            <person name="Ravin N.V."/>
            <person name="Rakitin A.L."/>
            <person name="Ivanova A.A."/>
            <person name="Beletsky A.V."/>
            <person name="Kulichevskaya I.S."/>
            <person name="Mardanov A.V."/>
            <person name="Dedysh S.N."/>
        </authorList>
    </citation>
    <scope>NUCLEOTIDE SEQUENCE [LARGE SCALE GENOMIC DNA]</scope>
    <source>
        <strain evidence="3">SP5</strain>
    </source>
</reference>
<accession>A0A225DLJ9</accession>
<keyword evidence="1" id="KW-1277">Toxin-antitoxin system</keyword>
<protein>
    <recommendedName>
        <fullName evidence="4">DUF1778 domain-containing protein</fullName>
    </recommendedName>
</protein>
<dbReference type="Proteomes" id="UP000214646">
    <property type="component" value="Unassembled WGS sequence"/>
</dbReference>
<evidence type="ECO:0000256" key="1">
    <source>
        <dbReference type="ARBA" id="ARBA00022649"/>
    </source>
</evidence>
<dbReference type="InterPro" id="IPR014795">
    <property type="entry name" value="TacA_1-like"/>
</dbReference>